<dbReference type="NCBIfam" id="NF001933">
    <property type="entry name" value="PRK00711.1"/>
    <property type="match status" value="1"/>
</dbReference>
<dbReference type="GO" id="GO:0016491">
    <property type="term" value="F:oxidoreductase activity"/>
    <property type="evidence" value="ECO:0007669"/>
    <property type="project" value="UniProtKB-KW"/>
</dbReference>
<proteinExistence type="inferred from homology"/>
<dbReference type="PANTHER" id="PTHR13847:SF280">
    <property type="entry name" value="D-AMINO ACID DEHYDROGENASE"/>
    <property type="match status" value="1"/>
</dbReference>
<protein>
    <submittedName>
        <fullName evidence="3">D-amino acid dehydrogenase</fullName>
        <ecNumber evidence="3">1.4.99.-</ecNumber>
    </submittedName>
</protein>
<name>A0ABU5TAX2_9MICC</name>
<accession>A0ABU5TAX2</accession>
<gene>
    <name evidence="3" type="ORF">SPF06_19140</name>
</gene>
<evidence type="ECO:0000313" key="3">
    <source>
        <dbReference type="EMBL" id="MEA5456842.1"/>
    </source>
</evidence>
<dbReference type="EMBL" id="JAYGGQ010000018">
    <property type="protein sequence ID" value="MEA5456842.1"/>
    <property type="molecule type" value="Genomic_DNA"/>
</dbReference>
<dbReference type="Gene3D" id="3.30.9.10">
    <property type="entry name" value="D-Amino Acid Oxidase, subunit A, domain 2"/>
    <property type="match status" value="1"/>
</dbReference>
<dbReference type="SUPFAM" id="SSF51905">
    <property type="entry name" value="FAD/NAD(P)-binding domain"/>
    <property type="match status" value="1"/>
</dbReference>
<evidence type="ECO:0000313" key="4">
    <source>
        <dbReference type="Proteomes" id="UP001304769"/>
    </source>
</evidence>
<organism evidence="3 4">
    <name type="scientific">Sinomonas terricola</name>
    <dbReference type="NCBI Taxonomy" id="3110330"/>
    <lineage>
        <taxon>Bacteria</taxon>
        <taxon>Bacillati</taxon>
        <taxon>Actinomycetota</taxon>
        <taxon>Actinomycetes</taxon>
        <taxon>Micrococcales</taxon>
        <taxon>Micrococcaceae</taxon>
        <taxon>Sinomonas</taxon>
    </lineage>
</organism>
<dbReference type="InterPro" id="IPR006076">
    <property type="entry name" value="FAD-dep_OxRdtase"/>
</dbReference>
<comment type="caution">
    <text evidence="3">The sequence shown here is derived from an EMBL/GenBank/DDBJ whole genome shotgun (WGS) entry which is preliminary data.</text>
</comment>
<dbReference type="Pfam" id="PF01266">
    <property type="entry name" value="DAO"/>
    <property type="match status" value="1"/>
</dbReference>
<dbReference type="Proteomes" id="UP001304769">
    <property type="component" value="Unassembled WGS sequence"/>
</dbReference>
<comment type="similarity">
    <text evidence="1">Belongs to the DadA oxidoreductase family.</text>
</comment>
<reference evidence="3 4" key="1">
    <citation type="submission" date="2023-12" db="EMBL/GenBank/DDBJ databases">
        <title>Sinomonas terricola sp. nov, isolated from litchi orchard soil in Guangdong, PR China.</title>
        <authorList>
            <person name="Jiaxin W."/>
            <person name="Yang Z."/>
            <person name="Honghui Z."/>
        </authorList>
    </citation>
    <scope>NUCLEOTIDE SEQUENCE [LARGE SCALE GENOMIC DNA]</scope>
    <source>
        <strain evidence="3 4">JGH33</strain>
    </source>
</reference>
<evidence type="ECO:0000259" key="2">
    <source>
        <dbReference type="Pfam" id="PF01266"/>
    </source>
</evidence>
<feature type="domain" description="FAD dependent oxidoreductase" evidence="2">
    <location>
        <begin position="3"/>
        <end position="399"/>
    </location>
</feature>
<dbReference type="EC" id="1.4.99.-" evidence="3"/>
<dbReference type="RefSeq" id="WP_323280752.1">
    <property type="nucleotide sequence ID" value="NZ_JAYGGQ010000018.1"/>
</dbReference>
<dbReference type="Gene3D" id="3.50.50.60">
    <property type="entry name" value="FAD/NAD(P)-binding domain"/>
    <property type="match status" value="2"/>
</dbReference>
<dbReference type="InterPro" id="IPR036188">
    <property type="entry name" value="FAD/NAD-bd_sf"/>
</dbReference>
<dbReference type="SUPFAM" id="SSF54373">
    <property type="entry name" value="FAD-linked reductases, C-terminal domain"/>
    <property type="match status" value="1"/>
</dbReference>
<dbReference type="PANTHER" id="PTHR13847">
    <property type="entry name" value="SARCOSINE DEHYDROGENASE-RELATED"/>
    <property type="match status" value="1"/>
</dbReference>
<keyword evidence="3" id="KW-0560">Oxidoreductase</keyword>
<sequence>MTRVIVVGAGIVGLSTAYELRSRGNDVLVIDREGREAAETSAATAGLIAPGHSYAWASPSAPWELVRSLFSSDTSIRVRPRLDLELVAWGFRFLRECSAARATSNTLAKLELAQRSQTLFEKALRNNGFAFEPSSGGVLYLYRDPAALARAVERGTLMRDHGRAQRQLGPTELFELEPALSRSLPTFAGAIHDPSDSSGDPEQFAAELRARAEAMGVEFRFGEPVTGFEVDGGRGVRAVRTERSVFPGDAFVVAGGPSSRELLKRAGLRLPVYPARGYSVTAPITNDDDIPHRGGIDEKTLVAWSRFGNKLRLSATAEFAGYSTAHAPKDFDNILSAGNELFPGALDFGRATFRVGLRPMTPDGPPLIGPTKVPQLFLNTGHGHLGWTMAFGSAELLADYVSGNKPSIEPAPYSPARWGI</sequence>
<evidence type="ECO:0000256" key="1">
    <source>
        <dbReference type="ARBA" id="ARBA00009410"/>
    </source>
</evidence>
<keyword evidence="4" id="KW-1185">Reference proteome</keyword>